<name>A0A2I9D272_9DEIO</name>
<evidence type="ECO:0000256" key="4">
    <source>
        <dbReference type="ARBA" id="ARBA00021581"/>
    </source>
</evidence>
<evidence type="ECO:0000313" key="15">
    <source>
        <dbReference type="EMBL" id="GBF04546.1"/>
    </source>
</evidence>
<dbReference type="HAMAP" id="MF_01006">
    <property type="entry name" value="Undec_diphosphatase"/>
    <property type="match status" value="1"/>
</dbReference>
<evidence type="ECO:0000256" key="11">
    <source>
        <dbReference type="ARBA" id="ARBA00032707"/>
    </source>
</evidence>
<keyword evidence="16" id="KW-1185">Reference proteome</keyword>
<evidence type="ECO:0000256" key="8">
    <source>
        <dbReference type="ARBA" id="ARBA00022989"/>
    </source>
</evidence>
<dbReference type="PANTHER" id="PTHR30622:SF3">
    <property type="entry name" value="UNDECAPRENYL-DIPHOSPHATASE"/>
    <property type="match status" value="1"/>
</dbReference>
<accession>A0A2I9D272</accession>
<evidence type="ECO:0000256" key="2">
    <source>
        <dbReference type="ARBA" id="ARBA00010621"/>
    </source>
</evidence>
<comment type="function">
    <text evidence="14">Catalyzes the dephosphorylation of undecaprenyl diphosphate (UPP). Confers resistance to bacitracin.</text>
</comment>
<keyword evidence="9 14" id="KW-0472">Membrane</keyword>
<feature type="transmembrane region" description="Helical" evidence="14">
    <location>
        <begin position="196"/>
        <end position="215"/>
    </location>
</feature>
<evidence type="ECO:0000256" key="13">
    <source>
        <dbReference type="ARBA" id="ARBA00047594"/>
    </source>
</evidence>
<keyword evidence="14" id="KW-0133">Cell shape</keyword>
<dbReference type="OrthoDB" id="9808289at2"/>
<proteinExistence type="inferred from homology"/>
<feature type="transmembrane region" description="Helical" evidence="14">
    <location>
        <begin position="262"/>
        <end position="281"/>
    </location>
</feature>
<comment type="miscellaneous">
    <text evidence="14">Bacitracin is thought to be involved in the inhibition of peptidoglycan synthesis by sequestering undecaprenyl diphosphate, thereby reducing the pool of lipid carrier available.</text>
</comment>
<evidence type="ECO:0000256" key="6">
    <source>
        <dbReference type="ARBA" id="ARBA00022692"/>
    </source>
</evidence>
<dbReference type="AlphaFoldDB" id="A0A2I9D272"/>
<comment type="caution">
    <text evidence="15">The sequence shown here is derived from an EMBL/GenBank/DDBJ whole genome shotgun (WGS) entry which is preliminary data.</text>
</comment>
<comment type="subcellular location">
    <subcellularLocation>
        <location evidence="1 14">Cell membrane</location>
        <topology evidence="1 14">Multi-pass membrane protein</topology>
    </subcellularLocation>
</comment>
<dbReference type="GO" id="GO:0009252">
    <property type="term" value="P:peptidoglycan biosynthetic process"/>
    <property type="evidence" value="ECO:0007669"/>
    <property type="project" value="UniProtKB-KW"/>
</dbReference>
<comment type="similarity">
    <text evidence="2 14">Belongs to the UppP family.</text>
</comment>
<feature type="transmembrane region" description="Helical" evidence="14">
    <location>
        <begin position="105"/>
        <end position="127"/>
    </location>
</feature>
<dbReference type="NCBIfam" id="NF001390">
    <property type="entry name" value="PRK00281.1-4"/>
    <property type="match status" value="1"/>
</dbReference>
<dbReference type="Pfam" id="PF02673">
    <property type="entry name" value="BacA"/>
    <property type="match status" value="1"/>
</dbReference>
<evidence type="ECO:0000256" key="1">
    <source>
        <dbReference type="ARBA" id="ARBA00004651"/>
    </source>
</evidence>
<dbReference type="EC" id="3.6.1.27" evidence="3 14"/>
<sequence>MSALLSAVFLGVVEGLTEFLPISSTGHLIVAERLIGYRDAGETFTIVIQLGAILAVVWFYLRELLDKVSMLLRGSPRARRFWLNLVIASLPAALVGLLFEKAIKAALFSPTTVALSLIAGGVILWVVETRRARPAEAPAAVDPPVTPEPDLYGVTPRQALTIGLAQAVAVIPGVSRSGASIVGGLLSGLDRVTATAFSFFIGIPVLGAAGLYSLYKARHSLGQIEGGAPALLVGTAVSFVTALLAVSWLLRYVSRHDFRGFAVYRVVFGAVILVLVVAGALR</sequence>
<dbReference type="NCBIfam" id="TIGR00753">
    <property type="entry name" value="undec_PP_bacA"/>
    <property type="match status" value="1"/>
</dbReference>
<keyword evidence="8 14" id="KW-1133">Transmembrane helix</keyword>
<feature type="transmembrane region" description="Helical" evidence="14">
    <location>
        <begin position="227"/>
        <end position="250"/>
    </location>
</feature>
<dbReference type="GO" id="GO:0046677">
    <property type="term" value="P:response to antibiotic"/>
    <property type="evidence" value="ECO:0007669"/>
    <property type="project" value="UniProtKB-UniRule"/>
</dbReference>
<keyword evidence="14" id="KW-0573">Peptidoglycan synthesis</keyword>
<dbReference type="NCBIfam" id="NF001389">
    <property type="entry name" value="PRK00281.1-2"/>
    <property type="match status" value="1"/>
</dbReference>
<dbReference type="PANTHER" id="PTHR30622">
    <property type="entry name" value="UNDECAPRENYL-DIPHOSPHATASE"/>
    <property type="match status" value="1"/>
</dbReference>
<organism evidence="15 16">
    <name type="scientific">Deinococcus aerius</name>
    <dbReference type="NCBI Taxonomy" id="200253"/>
    <lineage>
        <taxon>Bacteria</taxon>
        <taxon>Thermotogati</taxon>
        <taxon>Deinococcota</taxon>
        <taxon>Deinococci</taxon>
        <taxon>Deinococcales</taxon>
        <taxon>Deinococcaceae</taxon>
        <taxon>Deinococcus</taxon>
    </lineage>
</organism>
<gene>
    <name evidence="14" type="primary">uppP</name>
    <name evidence="15" type="ORF">DAERI_020143</name>
</gene>
<protein>
    <recommendedName>
        <fullName evidence="4 14">Undecaprenyl-diphosphatase</fullName>
        <ecNumber evidence="3 14">3.6.1.27</ecNumber>
    </recommendedName>
    <alternativeName>
        <fullName evidence="12 14">Bacitracin resistance protein</fullName>
    </alternativeName>
    <alternativeName>
        <fullName evidence="11 14">Undecaprenyl pyrophosphate phosphatase</fullName>
    </alternativeName>
</protein>
<evidence type="ECO:0000256" key="10">
    <source>
        <dbReference type="ARBA" id="ARBA00023251"/>
    </source>
</evidence>
<dbReference type="Proteomes" id="UP000236569">
    <property type="component" value="Unassembled WGS sequence"/>
</dbReference>
<dbReference type="InterPro" id="IPR003824">
    <property type="entry name" value="UppP"/>
</dbReference>
<evidence type="ECO:0000256" key="9">
    <source>
        <dbReference type="ARBA" id="ARBA00023136"/>
    </source>
</evidence>
<comment type="catalytic activity">
    <reaction evidence="13 14">
        <text>di-trans,octa-cis-undecaprenyl diphosphate + H2O = di-trans,octa-cis-undecaprenyl phosphate + phosphate + H(+)</text>
        <dbReference type="Rhea" id="RHEA:28094"/>
        <dbReference type="ChEBI" id="CHEBI:15377"/>
        <dbReference type="ChEBI" id="CHEBI:15378"/>
        <dbReference type="ChEBI" id="CHEBI:43474"/>
        <dbReference type="ChEBI" id="CHEBI:58405"/>
        <dbReference type="ChEBI" id="CHEBI:60392"/>
        <dbReference type="EC" id="3.6.1.27"/>
    </reaction>
</comment>
<feature type="transmembrane region" description="Helical" evidence="14">
    <location>
        <begin position="81"/>
        <end position="99"/>
    </location>
</feature>
<keyword evidence="6 14" id="KW-0812">Transmembrane</keyword>
<evidence type="ECO:0000256" key="14">
    <source>
        <dbReference type="HAMAP-Rule" id="MF_01006"/>
    </source>
</evidence>
<keyword evidence="10 14" id="KW-0046">Antibiotic resistance</keyword>
<dbReference type="GO" id="GO:0071555">
    <property type="term" value="P:cell wall organization"/>
    <property type="evidence" value="ECO:0007669"/>
    <property type="project" value="UniProtKB-KW"/>
</dbReference>
<evidence type="ECO:0000313" key="16">
    <source>
        <dbReference type="Proteomes" id="UP000236569"/>
    </source>
</evidence>
<dbReference type="GO" id="GO:0050380">
    <property type="term" value="F:undecaprenyl-diphosphatase activity"/>
    <property type="evidence" value="ECO:0007669"/>
    <property type="project" value="UniProtKB-UniRule"/>
</dbReference>
<keyword evidence="7 14" id="KW-0378">Hydrolase</keyword>
<feature type="transmembrane region" description="Helical" evidence="14">
    <location>
        <begin position="43"/>
        <end position="61"/>
    </location>
</feature>
<evidence type="ECO:0000256" key="12">
    <source>
        <dbReference type="ARBA" id="ARBA00032932"/>
    </source>
</evidence>
<dbReference type="GO" id="GO:0005886">
    <property type="term" value="C:plasma membrane"/>
    <property type="evidence" value="ECO:0007669"/>
    <property type="project" value="UniProtKB-SubCell"/>
</dbReference>
<dbReference type="RefSeq" id="WP_102125935.1">
    <property type="nucleotide sequence ID" value="NZ_BFAG01000002.1"/>
</dbReference>
<keyword evidence="5 14" id="KW-1003">Cell membrane</keyword>
<keyword evidence="14" id="KW-0961">Cell wall biogenesis/degradation</keyword>
<dbReference type="GO" id="GO:0008360">
    <property type="term" value="P:regulation of cell shape"/>
    <property type="evidence" value="ECO:0007669"/>
    <property type="project" value="UniProtKB-KW"/>
</dbReference>
<evidence type="ECO:0000256" key="7">
    <source>
        <dbReference type="ARBA" id="ARBA00022801"/>
    </source>
</evidence>
<dbReference type="EMBL" id="BFAG01000002">
    <property type="protein sequence ID" value="GBF04546.1"/>
    <property type="molecule type" value="Genomic_DNA"/>
</dbReference>
<evidence type="ECO:0000256" key="5">
    <source>
        <dbReference type="ARBA" id="ARBA00022475"/>
    </source>
</evidence>
<evidence type="ECO:0000256" key="3">
    <source>
        <dbReference type="ARBA" id="ARBA00012374"/>
    </source>
</evidence>
<reference evidence="16" key="1">
    <citation type="submission" date="2018-01" db="EMBL/GenBank/DDBJ databases">
        <title>Draft Genome Sequence of the Radioresistant Bacterium Deinococcus aerius TR0125, Isolated from the Higher Atmosphere above Japan.</title>
        <authorList>
            <person name="Satoh K."/>
            <person name="Arai H."/>
            <person name="Sanzen T."/>
            <person name="Kawaguchi Y."/>
            <person name="Hayashi H."/>
            <person name="Yokobori S."/>
            <person name="Yamagishi A."/>
            <person name="Oono Y."/>
            <person name="Narumi I."/>
        </authorList>
    </citation>
    <scope>NUCLEOTIDE SEQUENCE [LARGE SCALE GENOMIC DNA]</scope>
    <source>
        <strain evidence="16">TR0125</strain>
    </source>
</reference>